<dbReference type="Pfam" id="PF02163">
    <property type="entry name" value="Peptidase_M50"/>
    <property type="match status" value="1"/>
</dbReference>
<accession>G7VDI5</accession>
<proteinExistence type="inferred from homology"/>
<feature type="transmembrane region" description="Helical" evidence="13">
    <location>
        <begin position="122"/>
        <end position="144"/>
    </location>
</feature>
<dbReference type="GO" id="GO:0005886">
    <property type="term" value="C:plasma membrane"/>
    <property type="evidence" value="ECO:0007669"/>
    <property type="project" value="UniProtKB-SubCell"/>
</dbReference>
<evidence type="ECO:0000256" key="11">
    <source>
        <dbReference type="ARBA" id="ARBA00023049"/>
    </source>
</evidence>
<keyword evidence="12 13" id="KW-0472">Membrane</keyword>
<evidence type="ECO:0000256" key="4">
    <source>
        <dbReference type="ARBA" id="ARBA00022475"/>
    </source>
</evidence>
<dbReference type="BioCyc" id="PSP1104324:GJSN-2524-MONOMER"/>
<keyword evidence="7" id="KW-0479">Metal-binding</keyword>
<dbReference type="Proteomes" id="UP000005867">
    <property type="component" value="Chromosome"/>
</dbReference>
<keyword evidence="4" id="KW-1003">Cell membrane</keyword>
<evidence type="ECO:0000256" key="3">
    <source>
        <dbReference type="ARBA" id="ARBA00007931"/>
    </source>
</evidence>
<dbReference type="CDD" id="cd06158">
    <property type="entry name" value="S2P-M50_like_1"/>
    <property type="match status" value="1"/>
</dbReference>
<dbReference type="eggNOG" id="arCOG00614">
    <property type="taxonomic scope" value="Archaea"/>
</dbReference>
<dbReference type="HOGENOM" id="CLU_099718_0_0_2"/>
<dbReference type="GO" id="GO:0006508">
    <property type="term" value="P:proteolysis"/>
    <property type="evidence" value="ECO:0007669"/>
    <property type="project" value="UniProtKB-KW"/>
</dbReference>
<feature type="transmembrane region" description="Helical" evidence="13">
    <location>
        <begin position="43"/>
        <end position="64"/>
    </location>
</feature>
<keyword evidence="11" id="KW-0482">Metalloprotease</keyword>
<reference evidence="15 16" key="1">
    <citation type="journal article" date="2012" name="J. Bacteriol.">
        <title>Complete genome sequence of strain 1860, a crenarchaeon of the genus pyrobaculum able to grow with various electron acceptors.</title>
        <authorList>
            <person name="Mardanov A.V."/>
            <person name="Gumerov V.M."/>
            <person name="Slobodkina G.B."/>
            <person name="Beletsky A.V."/>
            <person name="Bonch-Osmolovskaya E.A."/>
            <person name="Ravin N.V."/>
            <person name="Skryabin K.G."/>
        </authorList>
    </citation>
    <scope>NUCLEOTIDE SEQUENCE [LARGE SCALE GENOMIC DNA]</scope>
    <source>
        <strain evidence="15 16">1860</strain>
    </source>
</reference>
<evidence type="ECO:0000256" key="10">
    <source>
        <dbReference type="ARBA" id="ARBA00022989"/>
    </source>
</evidence>
<evidence type="ECO:0000256" key="9">
    <source>
        <dbReference type="ARBA" id="ARBA00022833"/>
    </source>
</evidence>
<evidence type="ECO:0000256" key="8">
    <source>
        <dbReference type="ARBA" id="ARBA00022801"/>
    </source>
</evidence>
<feature type="transmembrane region" description="Helical" evidence="13">
    <location>
        <begin position="12"/>
        <end position="31"/>
    </location>
</feature>
<evidence type="ECO:0000256" key="7">
    <source>
        <dbReference type="ARBA" id="ARBA00022723"/>
    </source>
</evidence>
<dbReference type="PANTHER" id="PTHR35864">
    <property type="entry name" value="ZINC METALLOPROTEASE MJ0611-RELATED"/>
    <property type="match status" value="1"/>
</dbReference>
<dbReference type="EMBL" id="CP003098">
    <property type="protein sequence ID" value="AET33964.1"/>
    <property type="molecule type" value="Genomic_DNA"/>
</dbReference>
<evidence type="ECO:0000256" key="1">
    <source>
        <dbReference type="ARBA" id="ARBA00001947"/>
    </source>
</evidence>
<keyword evidence="10 13" id="KW-1133">Transmembrane helix</keyword>
<comment type="similarity">
    <text evidence="3">Belongs to the peptidase M50B family.</text>
</comment>
<dbReference type="AlphaFoldDB" id="G7VDI5"/>
<dbReference type="STRING" id="1104324.P186_2580"/>
<keyword evidence="6 13" id="KW-0812">Transmembrane</keyword>
<evidence type="ECO:0000259" key="14">
    <source>
        <dbReference type="Pfam" id="PF02163"/>
    </source>
</evidence>
<dbReference type="KEGG" id="pyr:P186_2580"/>
<evidence type="ECO:0000256" key="13">
    <source>
        <dbReference type="SAM" id="Phobius"/>
    </source>
</evidence>
<evidence type="ECO:0000256" key="5">
    <source>
        <dbReference type="ARBA" id="ARBA00022670"/>
    </source>
</evidence>
<keyword evidence="5" id="KW-0645">Protease</keyword>
<evidence type="ECO:0000256" key="12">
    <source>
        <dbReference type="ARBA" id="ARBA00023136"/>
    </source>
</evidence>
<dbReference type="InterPro" id="IPR052348">
    <property type="entry name" value="Metallopeptidase_M50B"/>
</dbReference>
<keyword evidence="9" id="KW-0862">Zinc</keyword>
<feature type="transmembrane region" description="Helical" evidence="13">
    <location>
        <begin position="183"/>
        <end position="200"/>
    </location>
</feature>
<evidence type="ECO:0000256" key="6">
    <source>
        <dbReference type="ARBA" id="ARBA00022692"/>
    </source>
</evidence>
<comment type="cofactor">
    <cofactor evidence="1">
        <name>Zn(2+)</name>
        <dbReference type="ChEBI" id="CHEBI:29105"/>
    </cofactor>
</comment>
<evidence type="ECO:0000313" key="15">
    <source>
        <dbReference type="EMBL" id="AET33964.1"/>
    </source>
</evidence>
<gene>
    <name evidence="15" type="ORF">P186_2580</name>
</gene>
<dbReference type="InterPro" id="IPR044537">
    <property type="entry name" value="Rip2-like"/>
</dbReference>
<feature type="transmembrane region" description="Helical" evidence="13">
    <location>
        <begin position="84"/>
        <end position="110"/>
    </location>
</feature>
<dbReference type="GO" id="GO:0046872">
    <property type="term" value="F:metal ion binding"/>
    <property type="evidence" value="ECO:0007669"/>
    <property type="project" value="UniProtKB-KW"/>
</dbReference>
<comment type="subcellular location">
    <subcellularLocation>
        <location evidence="2">Cell membrane</location>
        <topology evidence="2">Multi-pass membrane protein</topology>
    </subcellularLocation>
</comment>
<name>G7VDI5_9CREN</name>
<dbReference type="GO" id="GO:0008237">
    <property type="term" value="F:metallopeptidase activity"/>
    <property type="evidence" value="ECO:0007669"/>
    <property type="project" value="UniProtKB-KW"/>
</dbReference>
<feature type="domain" description="Peptidase M50" evidence="14">
    <location>
        <begin position="145"/>
        <end position="180"/>
    </location>
</feature>
<organism evidence="15 16">
    <name type="scientific">Pyrobaculum ferrireducens</name>
    <dbReference type="NCBI Taxonomy" id="1104324"/>
    <lineage>
        <taxon>Archaea</taxon>
        <taxon>Thermoproteota</taxon>
        <taxon>Thermoprotei</taxon>
        <taxon>Thermoproteales</taxon>
        <taxon>Thermoproteaceae</taxon>
        <taxon>Pyrobaculum</taxon>
    </lineage>
</organism>
<dbReference type="PANTHER" id="PTHR35864:SF1">
    <property type="entry name" value="ZINC METALLOPROTEASE YWHC-RELATED"/>
    <property type="match status" value="1"/>
</dbReference>
<feature type="transmembrane region" description="Helical" evidence="13">
    <location>
        <begin position="151"/>
        <end position="171"/>
    </location>
</feature>
<sequence>MFDREVRRRELVDMAVSLAVLTLGFSISLSGRGIAGGINWAKVIYLLPYTAFVLLFAFLGHELAHRQVARRLGYYAMYQADYTLLPLAVIFPLLFGFIFAAPGAVVISPFRLYGRGDERRDVFFISAAGPLSNIAFAVLGIALFETIASQFWWFFAYINAWLALFNLLPIPPLDGSKMMRTNPAMWLPIIAVAALLVLWLW</sequence>
<keyword evidence="16" id="KW-1185">Reference proteome</keyword>
<keyword evidence="8" id="KW-0378">Hydrolase</keyword>
<evidence type="ECO:0000313" key="16">
    <source>
        <dbReference type="Proteomes" id="UP000005867"/>
    </source>
</evidence>
<protein>
    <submittedName>
        <fullName evidence="15">Peptidase M50</fullName>
    </submittedName>
</protein>
<dbReference type="InterPro" id="IPR008915">
    <property type="entry name" value="Peptidase_M50"/>
</dbReference>
<evidence type="ECO:0000256" key="2">
    <source>
        <dbReference type="ARBA" id="ARBA00004651"/>
    </source>
</evidence>